<keyword evidence="2" id="KW-1133">Transmembrane helix</keyword>
<evidence type="ECO:0000313" key="3">
    <source>
        <dbReference type="EMBL" id="UGS25907.1"/>
    </source>
</evidence>
<dbReference type="EMBL" id="CP082781">
    <property type="protein sequence ID" value="UGS25907.1"/>
    <property type="molecule type" value="Genomic_DNA"/>
</dbReference>
<keyword evidence="2" id="KW-0812">Transmembrane</keyword>
<dbReference type="Proteomes" id="UP001199642">
    <property type="component" value="Chromosome"/>
</dbReference>
<feature type="region of interest" description="Disordered" evidence="1">
    <location>
        <begin position="1"/>
        <end position="42"/>
    </location>
</feature>
<evidence type="ECO:0000256" key="1">
    <source>
        <dbReference type="SAM" id="MobiDB-lite"/>
    </source>
</evidence>
<dbReference type="RefSeq" id="WP_231819668.1">
    <property type="nucleotide sequence ID" value="NZ_CP082781.1"/>
</dbReference>
<gene>
    <name evidence="3" type="ORF">K8F61_14825</name>
</gene>
<sequence>MSDPQPTPPYASDPSHAGSSPAAPPPGAVLNPGPSAAAATGAPAGGYPGQPAPVTQGGSGGAGKTAFIIALITVLLALVGTIGLQTLIYSGAAAGADRFALYGLLAAVQSFVLLVGYALSLIFGIIGARAARGKVLAGIAIGVGGAGLVGVASSWLMSLIAPLLAGA</sequence>
<feature type="compositionally biased region" description="Pro residues" evidence="1">
    <location>
        <begin position="1"/>
        <end position="11"/>
    </location>
</feature>
<feature type="compositionally biased region" description="Low complexity" evidence="1">
    <location>
        <begin position="12"/>
        <end position="21"/>
    </location>
</feature>
<evidence type="ECO:0000313" key="4">
    <source>
        <dbReference type="Proteomes" id="UP001199642"/>
    </source>
</evidence>
<accession>A0ABY3RPI3</accession>
<evidence type="ECO:0000256" key="2">
    <source>
        <dbReference type="SAM" id="Phobius"/>
    </source>
</evidence>
<proteinExistence type="predicted"/>
<keyword evidence="2" id="KW-0472">Membrane</keyword>
<feature type="compositionally biased region" description="Low complexity" evidence="1">
    <location>
        <begin position="32"/>
        <end position="42"/>
    </location>
</feature>
<feature type="transmembrane region" description="Helical" evidence="2">
    <location>
        <begin position="100"/>
        <end position="123"/>
    </location>
</feature>
<name>A0ABY3RPI3_9MICO</name>
<organism evidence="3 4">
    <name type="scientific">Microbacterium resistens</name>
    <dbReference type="NCBI Taxonomy" id="156977"/>
    <lineage>
        <taxon>Bacteria</taxon>
        <taxon>Bacillati</taxon>
        <taxon>Actinomycetota</taxon>
        <taxon>Actinomycetes</taxon>
        <taxon>Micrococcales</taxon>
        <taxon>Microbacteriaceae</taxon>
        <taxon>Microbacterium</taxon>
    </lineage>
</organism>
<feature type="transmembrane region" description="Helical" evidence="2">
    <location>
        <begin position="135"/>
        <end position="157"/>
    </location>
</feature>
<feature type="transmembrane region" description="Helical" evidence="2">
    <location>
        <begin position="66"/>
        <end position="88"/>
    </location>
</feature>
<reference evidence="3 4" key="1">
    <citation type="submission" date="2023-01" db="EMBL/GenBank/DDBJ databases">
        <title>Characterization of estradiol degrading bacteria Microbacterium sp. MZT7 and reveal degrading genes through genome analysis.</title>
        <authorList>
            <person name="Hao P."/>
            <person name="Gao Y."/>
        </authorList>
    </citation>
    <scope>NUCLEOTIDE SEQUENCE [LARGE SCALE GENOMIC DNA]</scope>
    <source>
        <strain evidence="3 4">MZT7</strain>
    </source>
</reference>
<keyword evidence="4" id="KW-1185">Reference proteome</keyword>
<protein>
    <submittedName>
        <fullName evidence="3">Uncharacterized protein</fullName>
    </submittedName>
</protein>